<reference evidence="9 10" key="1">
    <citation type="submission" date="2018-02" db="EMBL/GenBank/DDBJ databases">
        <title>Genomic analysis of the strain RR4-38 isolated from a seawater recirculating aquaculture system.</title>
        <authorList>
            <person name="Kim Y.-S."/>
            <person name="Jang Y.H."/>
            <person name="Kim K.-H."/>
        </authorList>
    </citation>
    <scope>NUCLEOTIDE SEQUENCE [LARGE SCALE GENOMIC DNA]</scope>
    <source>
        <strain evidence="9 10">RR4-38</strain>
    </source>
</reference>
<keyword evidence="3" id="KW-0812">Transmembrane</keyword>
<evidence type="ECO:0000313" key="10">
    <source>
        <dbReference type="Proteomes" id="UP000238442"/>
    </source>
</evidence>
<keyword evidence="2" id="KW-1134">Transmembrane beta strand</keyword>
<dbReference type="Gene3D" id="3.10.20.310">
    <property type="entry name" value="membrane protein fhac"/>
    <property type="match status" value="4"/>
</dbReference>
<keyword evidence="6" id="KW-0472">Membrane</keyword>
<dbReference type="GO" id="GO:0071709">
    <property type="term" value="P:membrane assembly"/>
    <property type="evidence" value="ECO:0007669"/>
    <property type="project" value="InterPro"/>
</dbReference>
<dbReference type="InterPro" id="IPR010827">
    <property type="entry name" value="BamA/TamA_POTRA"/>
</dbReference>
<gene>
    <name evidence="9" type="ORF">C5O00_03365</name>
</gene>
<dbReference type="InterPro" id="IPR034746">
    <property type="entry name" value="POTRA"/>
</dbReference>
<name>A0A2S0I065_9FLAO</name>
<accession>A0A2S0I065</accession>
<evidence type="ECO:0000256" key="3">
    <source>
        <dbReference type="ARBA" id="ARBA00022692"/>
    </source>
</evidence>
<organism evidence="9 10">
    <name type="scientific">Pukyongia salina</name>
    <dbReference type="NCBI Taxonomy" id="2094025"/>
    <lineage>
        <taxon>Bacteria</taxon>
        <taxon>Pseudomonadati</taxon>
        <taxon>Bacteroidota</taxon>
        <taxon>Flavobacteriia</taxon>
        <taxon>Flavobacteriales</taxon>
        <taxon>Flavobacteriaceae</taxon>
        <taxon>Pukyongia</taxon>
    </lineage>
</organism>
<keyword evidence="4" id="KW-0732">Signal</keyword>
<dbReference type="GO" id="GO:0019867">
    <property type="term" value="C:outer membrane"/>
    <property type="evidence" value="ECO:0007669"/>
    <property type="project" value="InterPro"/>
</dbReference>
<sequence>MSNFKISLLSHTSKTLYCIFLFTILSVFSISAQDNELDKNKRYTINSISVTGEQTFNEQTVIAFTGLKEGDQIYVPGEKLSDVTKKLWEQNLFSDIAFYVTNIDGNLIDLELYIVELPKMYDVTVEGIRKGKKKEIIKDNGLKRGVKITKNLLTTTKNYITNKFKKEGFFNTKVIISTRPHLDSTGTEIAQDMIINIDKGERVKVSSINIEGNEQLSDKKVRSAMKNTKRKNPLRFYKRSKYTEEGFTEDKANIIKKYKTNGFRDARIINDTLIIKDEKNVALNIEVEEGNKYYFGNIDFIGNSKYTDGQLRQILGIQKGETYNGTLLQERIADDSDPDAADLTNLYQNNGYLAVQINPVEVAVRNDTIDFEIRIIERNEFFFDHVTVIGNTKTNDHVIYRELRTKPGQKYSKRNVIRTLRELGQLGYFDPEQLTPNFKKVDEANGLVDLEYSVIEKGASQIELQGGYGGGGFVGTLGLSFNNFSLRNIFNKEAYKPLPMGDGQKLSLRAQASSFYQTYSLSLVEPWLGGKKPIQFSTSFSHTVQYLYDFINRDVDRTRRFLITGGSVGFAKRLKWPDDYFQFSQAVSFQHYNLKNYNTGLFTFGDGYSNNLAYTIGLSRNSTSANPIYPRSGSDFSLSAKLTPPYSALGSTDYTALIEERSMLDASTVDGSERIAEIDQERFKWLEYYKVKFKGTWYTSLYKDLVLRTNAEFGFLGAYNQDRGVPPFERFFVGGDGLGSFSLDGREVIQLRGYPNQSLSNNDGNTIYNKFSLELRYPVTLKQLASIYVLTFIEGGGAYDGFRNYNPFSLNRSAGAGIRIFMPAFGLLGIDFGYGFDPILNGTERNGWETHFIIGQQF</sequence>
<dbReference type="InterPro" id="IPR000184">
    <property type="entry name" value="Bac_surfAg_D15"/>
</dbReference>
<dbReference type="Pfam" id="PF07244">
    <property type="entry name" value="POTRA"/>
    <property type="match status" value="4"/>
</dbReference>
<dbReference type="PIRSF" id="PIRSF006076">
    <property type="entry name" value="OM_assembly_OMP85"/>
    <property type="match status" value="1"/>
</dbReference>
<dbReference type="InterPro" id="IPR039910">
    <property type="entry name" value="D15-like"/>
</dbReference>
<dbReference type="Proteomes" id="UP000238442">
    <property type="component" value="Chromosome"/>
</dbReference>
<keyword evidence="7" id="KW-0998">Cell outer membrane</keyword>
<evidence type="ECO:0000313" key="9">
    <source>
        <dbReference type="EMBL" id="AVI52317.1"/>
    </source>
</evidence>
<dbReference type="OrthoDB" id="9802086at2"/>
<dbReference type="EMBL" id="CP027062">
    <property type="protein sequence ID" value="AVI52317.1"/>
    <property type="molecule type" value="Genomic_DNA"/>
</dbReference>
<feature type="domain" description="POTRA" evidence="8">
    <location>
        <begin position="203"/>
        <end position="290"/>
    </location>
</feature>
<evidence type="ECO:0000256" key="7">
    <source>
        <dbReference type="ARBA" id="ARBA00023237"/>
    </source>
</evidence>
<evidence type="ECO:0000256" key="4">
    <source>
        <dbReference type="ARBA" id="ARBA00022729"/>
    </source>
</evidence>
<dbReference type="KEGG" id="aue:C5O00_03365"/>
<evidence type="ECO:0000256" key="6">
    <source>
        <dbReference type="ARBA" id="ARBA00023136"/>
    </source>
</evidence>
<feature type="domain" description="POTRA" evidence="8">
    <location>
        <begin position="293"/>
        <end position="378"/>
    </location>
</feature>
<evidence type="ECO:0000256" key="2">
    <source>
        <dbReference type="ARBA" id="ARBA00022452"/>
    </source>
</evidence>
<dbReference type="Gene3D" id="2.40.160.50">
    <property type="entry name" value="membrane protein fhac: a member of the omp85/tpsb transporter family"/>
    <property type="match status" value="1"/>
</dbReference>
<keyword evidence="10" id="KW-1185">Reference proteome</keyword>
<dbReference type="PANTHER" id="PTHR12815">
    <property type="entry name" value="SORTING AND ASSEMBLY MACHINERY SAMM50 PROTEIN FAMILY MEMBER"/>
    <property type="match status" value="1"/>
</dbReference>
<keyword evidence="5" id="KW-0677">Repeat</keyword>
<evidence type="ECO:0000259" key="8">
    <source>
        <dbReference type="PROSITE" id="PS51779"/>
    </source>
</evidence>
<dbReference type="PROSITE" id="PS51779">
    <property type="entry name" value="POTRA"/>
    <property type="match status" value="2"/>
</dbReference>
<evidence type="ECO:0000256" key="1">
    <source>
        <dbReference type="ARBA" id="ARBA00004370"/>
    </source>
</evidence>
<dbReference type="AlphaFoldDB" id="A0A2S0I065"/>
<dbReference type="Pfam" id="PF01103">
    <property type="entry name" value="Omp85"/>
    <property type="match status" value="1"/>
</dbReference>
<comment type="subcellular location">
    <subcellularLocation>
        <location evidence="1">Membrane</location>
    </subcellularLocation>
</comment>
<evidence type="ECO:0000256" key="5">
    <source>
        <dbReference type="ARBA" id="ARBA00022737"/>
    </source>
</evidence>
<proteinExistence type="predicted"/>
<protein>
    <submittedName>
        <fullName evidence="9">Outer membrane protein assembly factor BamA</fullName>
    </submittedName>
</protein>
<dbReference type="InterPro" id="IPR023707">
    <property type="entry name" value="OM_assembly_BamA"/>
</dbReference>
<dbReference type="PANTHER" id="PTHR12815:SF47">
    <property type="entry name" value="TRANSLOCATION AND ASSEMBLY MODULE SUBUNIT TAMA"/>
    <property type="match status" value="1"/>
</dbReference>